<name>A0A2N0TNC8_9FLAO</name>
<evidence type="ECO:0000256" key="1">
    <source>
        <dbReference type="ARBA" id="ARBA00006484"/>
    </source>
</evidence>
<evidence type="ECO:0000256" key="3">
    <source>
        <dbReference type="RuleBase" id="RU000363"/>
    </source>
</evidence>
<comment type="similarity">
    <text evidence="1 3">Belongs to the short-chain dehydrogenases/reductases (SDR) family.</text>
</comment>
<evidence type="ECO:0000256" key="2">
    <source>
        <dbReference type="ARBA" id="ARBA00023002"/>
    </source>
</evidence>
<dbReference type="InterPro" id="IPR036291">
    <property type="entry name" value="NAD(P)-bd_dom_sf"/>
</dbReference>
<keyword evidence="5" id="KW-1185">Reference proteome</keyword>
<protein>
    <recommendedName>
        <fullName evidence="6">Short-chain dehydrogenase</fullName>
    </recommendedName>
</protein>
<dbReference type="Proteomes" id="UP000232673">
    <property type="component" value="Unassembled WGS sequence"/>
</dbReference>
<dbReference type="PIRSF" id="PIRSF000126">
    <property type="entry name" value="11-beta-HSD1"/>
    <property type="match status" value="1"/>
</dbReference>
<evidence type="ECO:0000313" key="4">
    <source>
        <dbReference type="EMBL" id="PKD16198.1"/>
    </source>
</evidence>
<evidence type="ECO:0008006" key="6">
    <source>
        <dbReference type="Google" id="ProtNLM"/>
    </source>
</evidence>
<dbReference type="Gene3D" id="3.40.50.720">
    <property type="entry name" value="NAD(P)-binding Rossmann-like Domain"/>
    <property type="match status" value="1"/>
</dbReference>
<gene>
    <name evidence="4" type="ORF">APR41_10450</name>
</gene>
<reference evidence="4 5" key="1">
    <citation type="submission" date="2015-10" db="EMBL/GenBank/DDBJ databases">
        <title>Draft genome sequence of Salegentibacter salinarum KCTC 12975.</title>
        <authorList>
            <person name="Lin W."/>
            <person name="Zheng Q."/>
        </authorList>
    </citation>
    <scope>NUCLEOTIDE SEQUENCE [LARGE SCALE GENOMIC DNA]</scope>
    <source>
        <strain evidence="4 5">KCTC 12975</strain>
    </source>
</reference>
<comment type="caution">
    <text evidence="4">The sequence shown here is derived from an EMBL/GenBank/DDBJ whole genome shotgun (WGS) entry which is preliminary data.</text>
</comment>
<sequence length="268" mass="30094">MDTRNKIVLITGVTSGIGKALAQEFAKNEFDIIGVSQHQQDLDQVEKLITSTYQQKVYTISQDLTTEDGASIIYEEVKKMGMEIDILVNDAGVGQRGYFNDIPIEKYEELIRLNILALTRMTKLFINDMIERDYGKILQLGSIAGFEPGPLMAVYHATKAYVVSFSEALITELEDMDSNVSITCLCPGPTDTNFFSRGDLEDTNVVEHKDQFMASAEEVAKGGYKALMDNERIYIPGAKNNVTTFIRRVIPKSTQSKLQMKFYEHSSE</sequence>
<dbReference type="PRINTS" id="PR00081">
    <property type="entry name" value="GDHRDH"/>
</dbReference>
<dbReference type="RefSeq" id="WP_079713080.1">
    <property type="nucleotide sequence ID" value="NZ_FUZC01000007.1"/>
</dbReference>
<proteinExistence type="inferred from homology"/>
<dbReference type="Pfam" id="PF00106">
    <property type="entry name" value="adh_short"/>
    <property type="match status" value="1"/>
</dbReference>
<accession>A0A2N0TNC8</accession>
<dbReference type="GO" id="GO:0016491">
    <property type="term" value="F:oxidoreductase activity"/>
    <property type="evidence" value="ECO:0007669"/>
    <property type="project" value="UniProtKB-KW"/>
</dbReference>
<dbReference type="PANTHER" id="PTHR44196">
    <property type="entry name" value="DEHYDROGENASE/REDUCTASE SDR FAMILY MEMBER 7B"/>
    <property type="match status" value="1"/>
</dbReference>
<dbReference type="GO" id="GO:0016020">
    <property type="term" value="C:membrane"/>
    <property type="evidence" value="ECO:0007669"/>
    <property type="project" value="TreeGrafter"/>
</dbReference>
<dbReference type="AlphaFoldDB" id="A0A2N0TNC8"/>
<keyword evidence="2" id="KW-0560">Oxidoreductase</keyword>
<dbReference type="PRINTS" id="PR00080">
    <property type="entry name" value="SDRFAMILY"/>
</dbReference>
<dbReference type="InterPro" id="IPR002347">
    <property type="entry name" value="SDR_fam"/>
</dbReference>
<dbReference type="STRING" id="447422.SAMN05660903_02014"/>
<dbReference type="OrthoDB" id="9808814at2"/>
<evidence type="ECO:0000313" key="5">
    <source>
        <dbReference type="Proteomes" id="UP000232673"/>
    </source>
</evidence>
<dbReference type="PANTHER" id="PTHR44196:SF2">
    <property type="entry name" value="SHORT-CHAIN DEHYDROGENASE-RELATED"/>
    <property type="match status" value="1"/>
</dbReference>
<dbReference type="EMBL" id="LKTS01000047">
    <property type="protein sequence ID" value="PKD16198.1"/>
    <property type="molecule type" value="Genomic_DNA"/>
</dbReference>
<dbReference type="SUPFAM" id="SSF51735">
    <property type="entry name" value="NAD(P)-binding Rossmann-fold domains"/>
    <property type="match status" value="1"/>
</dbReference>
<dbReference type="CDD" id="cd05233">
    <property type="entry name" value="SDR_c"/>
    <property type="match status" value="1"/>
</dbReference>
<organism evidence="4 5">
    <name type="scientific">Salegentibacter salinarum</name>
    <dbReference type="NCBI Taxonomy" id="447422"/>
    <lineage>
        <taxon>Bacteria</taxon>
        <taxon>Pseudomonadati</taxon>
        <taxon>Bacteroidota</taxon>
        <taxon>Flavobacteriia</taxon>
        <taxon>Flavobacteriales</taxon>
        <taxon>Flavobacteriaceae</taxon>
        <taxon>Salegentibacter</taxon>
    </lineage>
</organism>